<dbReference type="Gene3D" id="3.80.10.10">
    <property type="entry name" value="Ribonuclease Inhibitor"/>
    <property type="match status" value="5"/>
</dbReference>
<keyword evidence="3" id="KW-1003">Cell membrane</keyword>
<dbReference type="Pfam" id="PF13516">
    <property type="entry name" value="LRR_6"/>
    <property type="match status" value="1"/>
</dbReference>
<keyword evidence="8" id="KW-1133">Transmembrane helix</keyword>
<dbReference type="FunFam" id="3.80.10.10:FF:000041">
    <property type="entry name" value="LRR receptor-like serine/threonine-protein kinase ERECTA"/>
    <property type="match status" value="1"/>
</dbReference>
<evidence type="ECO:0000256" key="3">
    <source>
        <dbReference type="ARBA" id="ARBA00022475"/>
    </source>
</evidence>
<keyword evidence="11" id="KW-0325">Glycoprotein</keyword>
<protein>
    <recommendedName>
        <fullName evidence="12">Disease resistance R13L4/SHOC-2-like LRR domain-containing protein</fullName>
    </recommendedName>
</protein>
<dbReference type="InterPro" id="IPR001611">
    <property type="entry name" value="Leu-rich_rpt"/>
</dbReference>
<accession>A0AAE1UU48</accession>
<dbReference type="PROSITE" id="PS51450">
    <property type="entry name" value="LRR"/>
    <property type="match status" value="1"/>
</dbReference>
<dbReference type="GO" id="GO:0006952">
    <property type="term" value="P:defense response"/>
    <property type="evidence" value="ECO:0007669"/>
    <property type="project" value="UniProtKB-ARBA"/>
</dbReference>
<evidence type="ECO:0000256" key="8">
    <source>
        <dbReference type="ARBA" id="ARBA00022989"/>
    </source>
</evidence>
<dbReference type="EMBL" id="JAVYJV010000020">
    <property type="protein sequence ID" value="KAK4343297.1"/>
    <property type="molecule type" value="Genomic_DNA"/>
</dbReference>
<evidence type="ECO:0000256" key="5">
    <source>
        <dbReference type="ARBA" id="ARBA00022692"/>
    </source>
</evidence>
<gene>
    <name evidence="13" type="ORF">RND71_036391</name>
</gene>
<dbReference type="InterPro" id="IPR055414">
    <property type="entry name" value="LRR_R13L4/SHOC2-like"/>
</dbReference>
<dbReference type="GO" id="GO:0051707">
    <property type="term" value="P:response to other organism"/>
    <property type="evidence" value="ECO:0007669"/>
    <property type="project" value="UniProtKB-ARBA"/>
</dbReference>
<organism evidence="13 14">
    <name type="scientific">Anisodus tanguticus</name>
    <dbReference type="NCBI Taxonomy" id="243964"/>
    <lineage>
        <taxon>Eukaryota</taxon>
        <taxon>Viridiplantae</taxon>
        <taxon>Streptophyta</taxon>
        <taxon>Embryophyta</taxon>
        <taxon>Tracheophyta</taxon>
        <taxon>Spermatophyta</taxon>
        <taxon>Magnoliopsida</taxon>
        <taxon>eudicotyledons</taxon>
        <taxon>Gunneridae</taxon>
        <taxon>Pentapetalae</taxon>
        <taxon>asterids</taxon>
        <taxon>lamiids</taxon>
        <taxon>Solanales</taxon>
        <taxon>Solanaceae</taxon>
        <taxon>Solanoideae</taxon>
        <taxon>Hyoscyameae</taxon>
        <taxon>Anisodus</taxon>
    </lineage>
</organism>
<dbReference type="InterPro" id="IPR032675">
    <property type="entry name" value="LRR_dom_sf"/>
</dbReference>
<dbReference type="GO" id="GO:0005886">
    <property type="term" value="C:plasma membrane"/>
    <property type="evidence" value="ECO:0007669"/>
    <property type="project" value="UniProtKB-SubCell"/>
</dbReference>
<dbReference type="FunFam" id="3.80.10.10:FF:000095">
    <property type="entry name" value="LRR receptor-like serine/threonine-protein kinase GSO1"/>
    <property type="match status" value="1"/>
</dbReference>
<keyword evidence="7" id="KW-0677">Repeat</keyword>
<evidence type="ECO:0000313" key="13">
    <source>
        <dbReference type="EMBL" id="KAK4343297.1"/>
    </source>
</evidence>
<reference evidence="13" key="1">
    <citation type="submission" date="2023-12" db="EMBL/GenBank/DDBJ databases">
        <title>Genome assembly of Anisodus tanguticus.</title>
        <authorList>
            <person name="Wang Y.-J."/>
        </authorList>
    </citation>
    <scope>NUCLEOTIDE SEQUENCE</scope>
    <source>
        <strain evidence="13">KB-2021</strain>
        <tissue evidence="13">Leaf</tissue>
    </source>
</reference>
<sequence length="450" mass="50596">MAFKPESFFLLPNLKRLYLGDNTFLKGVLPKIHPSNTLLELDISYTCISGELPDSVGTLSSLNRLGLRGCDFSCLIPYSIGNLTQLRELDFDYNNFTGHIPDFIGNLTQLRELDFGYNNFTGHIPDFIGNLTQLRELDFGYNNFTGHIPDFIDNLTQLRELDFGYNNFTGHISDFIGNLTQLRELDLGYNNFIGHISDFIGNLTQLRELDFGYNNFTGHISDFIDNLTQLRELDFGYNNFTDHILDYIPDVFSNLQELVGLRLSRNSFIGPFPSSILSLGHLEVLDLSSNNITSINESTTTFPSLTYVILSPVLDLSNNKIHGPIPNWFSGMSESVPYCLGSMTKLLILDLTMNNFSGSLPPFCTQSTLLTTIVLNGNRFEGPIHVSLHNCVGLEVLDMGNNAINDTFPAWLGDLPELQVLILKSEQVPWTYTYSEEVLLSQVADFRSLS</sequence>
<evidence type="ECO:0000313" key="14">
    <source>
        <dbReference type="Proteomes" id="UP001291623"/>
    </source>
</evidence>
<evidence type="ECO:0000256" key="9">
    <source>
        <dbReference type="ARBA" id="ARBA00023136"/>
    </source>
</evidence>
<dbReference type="PANTHER" id="PTHR48052">
    <property type="entry name" value="UNNAMED PRODUCT"/>
    <property type="match status" value="1"/>
</dbReference>
<dbReference type="Pfam" id="PF13855">
    <property type="entry name" value="LRR_8"/>
    <property type="match status" value="2"/>
</dbReference>
<dbReference type="AlphaFoldDB" id="A0AAE1UU48"/>
<evidence type="ECO:0000259" key="12">
    <source>
        <dbReference type="Pfam" id="PF23598"/>
    </source>
</evidence>
<keyword evidence="10" id="KW-0675">Receptor</keyword>
<proteinExistence type="inferred from homology"/>
<dbReference type="Pfam" id="PF23598">
    <property type="entry name" value="LRR_14"/>
    <property type="match status" value="1"/>
</dbReference>
<evidence type="ECO:0000256" key="6">
    <source>
        <dbReference type="ARBA" id="ARBA00022729"/>
    </source>
</evidence>
<dbReference type="Proteomes" id="UP001291623">
    <property type="component" value="Unassembled WGS sequence"/>
</dbReference>
<keyword evidence="9" id="KW-0472">Membrane</keyword>
<comment type="caution">
    <text evidence="13">The sequence shown here is derived from an EMBL/GenBank/DDBJ whole genome shotgun (WGS) entry which is preliminary data.</text>
</comment>
<comment type="similarity">
    <text evidence="2">Belongs to the RLP family.</text>
</comment>
<comment type="subcellular location">
    <subcellularLocation>
        <location evidence="1">Cell membrane</location>
        <topology evidence="1">Single-pass type I membrane protein</topology>
    </subcellularLocation>
</comment>
<evidence type="ECO:0000256" key="10">
    <source>
        <dbReference type="ARBA" id="ARBA00023170"/>
    </source>
</evidence>
<evidence type="ECO:0000256" key="7">
    <source>
        <dbReference type="ARBA" id="ARBA00022737"/>
    </source>
</evidence>
<keyword evidence="14" id="KW-1185">Reference proteome</keyword>
<evidence type="ECO:0000256" key="4">
    <source>
        <dbReference type="ARBA" id="ARBA00022614"/>
    </source>
</evidence>
<dbReference type="PANTHER" id="PTHR48052:SF8">
    <property type="entry name" value="LRR RECEPTOR-LIKE SERINE_THREONINE-PROTEIN KINASE FLS2"/>
    <property type="match status" value="1"/>
</dbReference>
<evidence type="ECO:0000256" key="2">
    <source>
        <dbReference type="ARBA" id="ARBA00009592"/>
    </source>
</evidence>
<keyword evidence="6" id="KW-0732">Signal</keyword>
<dbReference type="SMART" id="SM00369">
    <property type="entry name" value="LRR_TYP"/>
    <property type="match status" value="6"/>
</dbReference>
<evidence type="ECO:0000256" key="1">
    <source>
        <dbReference type="ARBA" id="ARBA00004251"/>
    </source>
</evidence>
<dbReference type="InterPro" id="IPR003591">
    <property type="entry name" value="Leu-rich_rpt_typical-subtyp"/>
</dbReference>
<dbReference type="SUPFAM" id="SSF52047">
    <property type="entry name" value="RNI-like"/>
    <property type="match status" value="1"/>
</dbReference>
<name>A0AAE1UU48_9SOLA</name>
<dbReference type="Pfam" id="PF00560">
    <property type="entry name" value="LRR_1"/>
    <property type="match status" value="2"/>
</dbReference>
<keyword evidence="5" id="KW-0812">Transmembrane</keyword>
<feature type="domain" description="Disease resistance R13L4/SHOC-2-like LRR" evidence="12">
    <location>
        <begin position="41"/>
        <end position="139"/>
    </location>
</feature>
<evidence type="ECO:0000256" key="11">
    <source>
        <dbReference type="ARBA" id="ARBA00023180"/>
    </source>
</evidence>
<keyword evidence="4" id="KW-0433">Leucine-rich repeat</keyword>